<proteinExistence type="predicted"/>
<gene>
    <name evidence="8" type="ORF">NPA36_03900</name>
</gene>
<evidence type="ECO:0000256" key="1">
    <source>
        <dbReference type="ARBA" id="ARBA00004162"/>
    </source>
</evidence>
<feature type="domain" description="Phage shock protein PspC N-terminal" evidence="7">
    <location>
        <begin position="4"/>
        <end position="60"/>
    </location>
</feature>
<keyword evidence="5 6" id="KW-0472">Membrane</keyword>
<reference evidence="8" key="3">
    <citation type="journal article" date="2023" name="Microbiol. Resour. Announc.">
        <title>Draft Genome Sequence of Granulicatella sp. Strain S8, Isolated from a Marine Fish, Seriola quinqueradiata.</title>
        <authorList>
            <person name="Lee M."/>
            <person name="Farooq A."/>
            <person name="Jeong J.B."/>
            <person name="Jung M.Y."/>
        </authorList>
    </citation>
    <scope>NUCLEOTIDE SEQUENCE</scope>
    <source>
        <strain evidence="8">S8</strain>
    </source>
</reference>
<evidence type="ECO:0000313" key="8">
    <source>
        <dbReference type="EMBL" id="MCQ9209686.1"/>
    </source>
</evidence>
<evidence type="ECO:0000259" key="7">
    <source>
        <dbReference type="Pfam" id="PF04024"/>
    </source>
</evidence>
<dbReference type="RefSeq" id="WP_256944792.1">
    <property type="nucleotide sequence ID" value="NZ_JANHNZ010000002.1"/>
</dbReference>
<evidence type="ECO:0000256" key="2">
    <source>
        <dbReference type="ARBA" id="ARBA00022475"/>
    </source>
</evidence>
<evidence type="ECO:0000256" key="4">
    <source>
        <dbReference type="ARBA" id="ARBA00022989"/>
    </source>
</evidence>
<dbReference type="PANTHER" id="PTHR33885:SF3">
    <property type="entry name" value="PHAGE SHOCK PROTEIN C"/>
    <property type="match status" value="1"/>
</dbReference>
<evidence type="ECO:0000256" key="3">
    <source>
        <dbReference type="ARBA" id="ARBA00022692"/>
    </source>
</evidence>
<accession>A0ABT1WMD6</accession>
<evidence type="ECO:0000256" key="6">
    <source>
        <dbReference type="SAM" id="Phobius"/>
    </source>
</evidence>
<sequence>MGYKKLTKSKNHRMISGVLGGIADYLGVDPTVVRVIFLLVAGSGIPIILYIAMALIMPEAE</sequence>
<protein>
    <submittedName>
        <fullName evidence="8">PspC domain-containing protein</fullName>
    </submittedName>
</protein>
<evidence type="ECO:0000313" key="9">
    <source>
        <dbReference type="Proteomes" id="UP001059480"/>
    </source>
</evidence>
<dbReference type="PANTHER" id="PTHR33885">
    <property type="entry name" value="PHAGE SHOCK PROTEIN C"/>
    <property type="match status" value="1"/>
</dbReference>
<dbReference type="Proteomes" id="UP001059480">
    <property type="component" value="Unassembled WGS sequence"/>
</dbReference>
<keyword evidence="4 6" id="KW-1133">Transmembrane helix</keyword>
<reference evidence="8" key="1">
    <citation type="submission" date="2022-07" db="EMBL/GenBank/DDBJ databases">
        <authorList>
            <person name="Jung M.-Y."/>
            <person name="Lee M."/>
        </authorList>
    </citation>
    <scope>NUCLEOTIDE SEQUENCE</scope>
    <source>
        <strain evidence="8">S8</strain>
    </source>
</reference>
<dbReference type="EMBL" id="JANHNZ010000002">
    <property type="protein sequence ID" value="MCQ9209686.1"/>
    <property type="molecule type" value="Genomic_DNA"/>
</dbReference>
<keyword evidence="3 6" id="KW-0812">Transmembrane</keyword>
<reference evidence="8" key="2">
    <citation type="journal article" date="2023" name="Curr. Microbiol.">
        <title>Granulicatella seriolae sp. nov., a Novel Facultative Anaerobe Isolated from Yellowtail Marine Fish.</title>
        <authorList>
            <person name="Lee M."/>
            <person name="Choi Y.J."/>
            <person name="Farooq A."/>
            <person name="Jeong J.B."/>
            <person name="Jung M.Y."/>
        </authorList>
    </citation>
    <scope>NUCLEOTIDE SEQUENCE</scope>
    <source>
        <strain evidence="8">S8</strain>
    </source>
</reference>
<comment type="caution">
    <text evidence="8">The sequence shown here is derived from an EMBL/GenBank/DDBJ whole genome shotgun (WGS) entry which is preliminary data.</text>
</comment>
<organism evidence="8 9">
    <name type="scientific">Granulicatella seriolae</name>
    <dbReference type="NCBI Taxonomy" id="2967226"/>
    <lineage>
        <taxon>Bacteria</taxon>
        <taxon>Bacillati</taxon>
        <taxon>Bacillota</taxon>
        <taxon>Bacilli</taxon>
        <taxon>Lactobacillales</taxon>
        <taxon>Carnobacteriaceae</taxon>
        <taxon>Granulicatella</taxon>
    </lineage>
</organism>
<comment type="subcellular location">
    <subcellularLocation>
        <location evidence="1">Cell membrane</location>
        <topology evidence="1">Single-pass membrane protein</topology>
    </subcellularLocation>
</comment>
<feature type="transmembrane region" description="Helical" evidence="6">
    <location>
        <begin position="34"/>
        <end position="56"/>
    </location>
</feature>
<dbReference type="InterPro" id="IPR052027">
    <property type="entry name" value="PspC"/>
</dbReference>
<keyword evidence="2" id="KW-1003">Cell membrane</keyword>
<keyword evidence="9" id="KW-1185">Reference proteome</keyword>
<evidence type="ECO:0000256" key="5">
    <source>
        <dbReference type="ARBA" id="ARBA00023136"/>
    </source>
</evidence>
<name>A0ABT1WMD6_9LACT</name>
<dbReference type="Pfam" id="PF04024">
    <property type="entry name" value="PspC"/>
    <property type="match status" value="1"/>
</dbReference>
<dbReference type="InterPro" id="IPR007168">
    <property type="entry name" value="Phageshock_PspC_N"/>
</dbReference>